<reference evidence="6 7" key="1">
    <citation type="submission" date="2017-10" db="EMBL/GenBank/DDBJ databases">
        <title>Draft genome of Longimonas halophila.</title>
        <authorList>
            <person name="Goh K.M."/>
            <person name="Shamsir M.S."/>
            <person name="Lim S.W."/>
        </authorList>
    </citation>
    <scope>NUCLEOTIDE SEQUENCE [LARGE SCALE GENOMIC DNA]</scope>
    <source>
        <strain evidence="6 7">KCTC 42399</strain>
    </source>
</reference>
<evidence type="ECO:0000313" key="7">
    <source>
        <dbReference type="Proteomes" id="UP000221024"/>
    </source>
</evidence>
<dbReference type="SUPFAM" id="SSF53850">
    <property type="entry name" value="Periplasmic binding protein-like II"/>
    <property type="match status" value="1"/>
</dbReference>
<comment type="caution">
    <text evidence="6">The sequence shown here is derived from an EMBL/GenBank/DDBJ whole genome shotgun (WGS) entry which is preliminary data.</text>
</comment>
<gene>
    <name evidence="6" type="ORF">CRI93_01595</name>
</gene>
<dbReference type="GO" id="GO:0031460">
    <property type="term" value="P:glycine betaine transport"/>
    <property type="evidence" value="ECO:0007669"/>
    <property type="project" value="TreeGrafter"/>
</dbReference>
<dbReference type="EMBL" id="PDEP01000001">
    <property type="protein sequence ID" value="PEN09447.1"/>
    <property type="molecule type" value="Genomic_DNA"/>
</dbReference>
<evidence type="ECO:0000259" key="5">
    <source>
        <dbReference type="Pfam" id="PF04069"/>
    </source>
</evidence>
<accession>A0A2H3NQH7</accession>
<evidence type="ECO:0000256" key="2">
    <source>
        <dbReference type="ARBA" id="ARBA00022448"/>
    </source>
</evidence>
<dbReference type="AlphaFoldDB" id="A0A2H3NQH7"/>
<keyword evidence="2" id="KW-0813">Transport</keyword>
<evidence type="ECO:0000313" key="6">
    <source>
        <dbReference type="EMBL" id="PEN09447.1"/>
    </source>
</evidence>
<dbReference type="PANTHER" id="PTHR47737:SF1">
    <property type="entry name" value="GLYCINE BETAINE_PROLINE BETAINE TRANSPORT SYSTEM PERMEASE PROTEIN PROW"/>
    <property type="match status" value="1"/>
</dbReference>
<sequence length="324" mass="35583">MMNSAHASHPSSSSWTTLVAVFLLAGGLLFTGCSSSSDGDASGERESIRLVYVNWVEGIAMAHVMHELLQDSLNVEVEQMSEVTGGGTAFTSVASGGSDVFVEAWLPTTHSASWEQHSGDLQKIGQWYDRTTVGLTVPTYTDLESVEDLAEHREALDGRIHGIESGATVNQQTRDVLAENNIEGFEVLASSGPATWSELQRAIQNEEPIVVTGWQPHWKWGRYDLRYLEGAQTGQSDVFGEPEDIFAVARTDFEEEFPERVVQFFDNVKVNNEQISSLMQPFRPDADTDDPYAAAQDWIQNHPDLVSSWIPENADASTATASAQ</sequence>
<dbReference type="Gene3D" id="3.40.190.10">
    <property type="entry name" value="Periplasmic binding protein-like II"/>
    <property type="match status" value="1"/>
</dbReference>
<dbReference type="GO" id="GO:0015226">
    <property type="term" value="F:carnitine transmembrane transporter activity"/>
    <property type="evidence" value="ECO:0007669"/>
    <property type="project" value="TreeGrafter"/>
</dbReference>
<dbReference type="GO" id="GO:0043190">
    <property type="term" value="C:ATP-binding cassette (ABC) transporter complex"/>
    <property type="evidence" value="ECO:0007669"/>
    <property type="project" value="InterPro"/>
</dbReference>
<dbReference type="Pfam" id="PF04069">
    <property type="entry name" value="OpuAC"/>
    <property type="match status" value="1"/>
</dbReference>
<dbReference type="PANTHER" id="PTHR47737">
    <property type="entry name" value="GLYCINE BETAINE/PROLINE BETAINE TRANSPORT SYSTEM PERMEASE PROTEIN PROW"/>
    <property type="match status" value="1"/>
</dbReference>
<evidence type="ECO:0000256" key="4">
    <source>
        <dbReference type="ARBA" id="ARBA00023136"/>
    </source>
</evidence>
<dbReference type="RefSeq" id="WP_098060845.1">
    <property type="nucleotide sequence ID" value="NZ_PDEP01000001.1"/>
</dbReference>
<dbReference type="Gene3D" id="3.40.190.100">
    <property type="entry name" value="Glycine betaine-binding periplasmic protein, domain 2"/>
    <property type="match status" value="1"/>
</dbReference>
<dbReference type="GO" id="GO:0015871">
    <property type="term" value="P:choline transport"/>
    <property type="evidence" value="ECO:0007669"/>
    <property type="project" value="TreeGrafter"/>
</dbReference>
<evidence type="ECO:0000256" key="1">
    <source>
        <dbReference type="ARBA" id="ARBA00004236"/>
    </source>
</evidence>
<feature type="domain" description="ABC-type glycine betaine transport system substrate-binding" evidence="5">
    <location>
        <begin position="47"/>
        <end position="301"/>
    </location>
</feature>
<dbReference type="CDD" id="cd13639">
    <property type="entry name" value="PBP2_OpuAC_like"/>
    <property type="match status" value="1"/>
</dbReference>
<organism evidence="6 7">
    <name type="scientific">Longimonas halophila</name>
    <dbReference type="NCBI Taxonomy" id="1469170"/>
    <lineage>
        <taxon>Bacteria</taxon>
        <taxon>Pseudomonadati</taxon>
        <taxon>Rhodothermota</taxon>
        <taxon>Rhodothermia</taxon>
        <taxon>Rhodothermales</taxon>
        <taxon>Salisaetaceae</taxon>
        <taxon>Longimonas</taxon>
    </lineage>
</organism>
<dbReference type="Proteomes" id="UP000221024">
    <property type="component" value="Unassembled WGS sequence"/>
</dbReference>
<dbReference type="GO" id="GO:0005275">
    <property type="term" value="F:amine transmembrane transporter activity"/>
    <property type="evidence" value="ECO:0007669"/>
    <property type="project" value="TreeGrafter"/>
</dbReference>
<comment type="subcellular location">
    <subcellularLocation>
        <location evidence="1">Cell membrane</location>
    </subcellularLocation>
</comment>
<keyword evidence="4" id="KW-0472">Membrane</keyword>
<dbReference type="InterPro" id="IPR007210">
    <property type="entry name" value="ABC_Gly_betaine_transp_sub-bd"/>
</dbReference>
<keyword evidence="7" id="KW-1185">Reference proteome</keyword>
<keyword evidence="3" id="KW-1003">Cell membrane</keyword>
<evidence type="ECO:0000256" key="3">
    <source>
        <dbReference type="ARBA" id="ARBA00022475"/>
    </source>
</evidence>
<dbReference type="OrthoDB" id="9787902at2"/>
<name>A0A2H3NQH7_9BACT</name>
<protein>
    <submittedName>
        <fullName evidence="6">ABC transporter substrate-binding protein</fullName>
    </submittedName>
</protein>
<proteinExistence type="predicted"/>